<dbReference type="FunFam" id="1.25.40.10:FF:000348">
    <property type="entry name" value="Pentatricopeptide repeat-containing protein chloroplastic"/>
    <property type="match status" value="1"/>
</dbReference>
<dbReference type="InterPro" id="IPR002885">
    <property type="entry name" value="PPR_rpt"/>
</dbReference>
<gene>
    <name evidence="3" type="ORF">NYM_LOCUS12642</name>
</gene>
<dbReference type="OMA" id="LETWNTM"/>
<evidence type="ECO:0000313" key="3">
    <source>
        <dbReference type="EMBL" id="VVW06156.1"/>
    </source>
</evidence>
<dbReference type="PANTHER" id="PTHR47926">
    <property type="entry name" value="PENTATRICOPEPTIDE REPEAT-CONTAINING PROTEIN"/>
    <property type="match status" value="1"/>
</dbReference>
<accession>A0A5K1AWY2</accession>
<dbReference type="Gene3D" id="1.25.40.10">
    <property type="entry name" value="Tetratricopeptide repeat domain"/>
    <property type="match status" value="3"/>
</dbReference>
<feature type="repeat" description="PPR" evidence="2">
    <location>
        <begin position="175"/>
        <end position="205"/>
    </location>
</feature>
<dbReference type="EMBL" id="LR721780">
    <property type="protein sequence ID" value="VVW06156.1"/>
    <property type="molecule type" value="Genomic_DNA"/>
</dbReference>
<dbReference type="OrthoDB" id="185373at2759"/>
<dbReference type="FunFam" id="1.25.40.10:FF:000184">
    <property type="entry name" value="Pentatricopeptide repeat-containing protein, chloroplastic"/>
    <property type="match status" value="1"/>
</dbReference>
<dbReference type="PROSITE" id="PS51375">
    <property type="entry name" value="PPR"/>
    <property type="match status" value="4"/>
</dbReference>
<dbReference type="PANTHER" id="PTHR47926:SF436">
    <property type="entry name" value="PENTATRICOPEPTIDE REPEAT-CONTAINING PROTEIN ELI1, CHLOROPLASTIC-LIKE ISOFORM X2"/>
    <property type="match status" value="1"/>
</dbReference>
<dbReference type="Gramene" id="NC2G0036600.1">
    <property type="protein sequence ID" value="NC2G0036600.1:cds"/>
    <property type="gene ID" value="NC2G0036600"/>
</dbReference>
<evidence type="ECO:0000256" key="1">
    <source>
        <dbReference type="ARBA" id="ARBA00022737"/>
    </source>
</evidence>
<keyword evidence="1" id="KW-0677">Repeat</keyword>
<dbReference type="Pfam" id="PF13041">
    <property type="entry name" value="PPR_2"/>
    <property type="match status" value="1"/>
</dbReference>
<dbReference type="InterPro" id="IPR011990">
    <property type="entry name" value="TPR-like_helical_dom_sf"/>
</dbReference>
<dbReference type="AlphaFoldDB" id="A0A5K1AWY2"/>
<evidence type="ECO:0008006" key="4">
    <source>
        <dbReference type="Google" id="ProtNLM"/>
    </source>
</evidence>
<dbReference type="GO" id="GO:0009451">
    <property type="term" value="P:RNA modification"/>
    <property type="evidence" value="ECO:0007669"/>
    <property type="project" value="InterPro"/>
</dbReference>
<evidence type="ECO:0000256" key="2">
    <source>
        <dbReference type="PROSITE-ProRule" id="PRU00708"/>
    </source>
</evidence>
<proteinExistence type="predicted"/>
<name>A0A5K1AWY2_9MAGN</name>
<dbReference type="GO" id="GO:0003723">
    <property type="term" value="F:RNA binding"/>
    <property type="evidence" value="ECO:0007669"/>
    <property type="project" value="InterPro"/>
</dbReference>
<dbReference type="NCBIfam" id="TIGR00756">
    <property type="entry name" value="PPR"/>
    <property type="match status" value="4"/>
</dbReference>
<protein>
    <recommendedName>
        <fullName evidence="4">Pentacotripeptide-repeat region of PRORP domain-containing protein</fullName>
    </recommendedName>
</protein>
<reference evidence="3" key="1">
    <citation type="submission" date="2019-09" db="EMBL/GenBank/DDBJ databases">
        <authorList>
            <person name="Zhang L."/>
        </authorList>
    </citation>
    <scope>NUCLEOTIDE SEQUENCE</scope>
</reference>
<dbReference type="InterPro" id="IPR046960">
    <property type="entry name" value="PPR_At4g14850-like_plant"/>
</dbReference>
<feature type="repeat" description="PPR" evidence="2">
    <location>
        <begin position="206"/>
        <end position="240"/>
    </location>
</feature>
<feature type="repeat" description="PPR" evidence="2">
    <location>
        <begin position="73"/>
        <end position="107"/>
    </location>
</feature>
<sequence length="530" mass="58441">MVYLSPASGIFSASRSLFADANDFRFSHRVQQPKHFHSQLKAAAEPSDAANLLASSANSADQPSFHLEPEDPHPSTWNAAIRASLRGQDPHHALLLYRQMLTYGFVPDKHVFTSVVKACSSMDSAFVEGVAVHAQIIVSGFGCDAFVGSALIGMYSGCGCLRAARGVFDGIAEKDTATRTAMLTGYMENGDVEGAREVFDEMPARDVVAWNAMLSGYVQCGLASDALELFHRMMLLKVVVPNYVTLVAVLSACSQLGSLAQGKWVHAFIERAKIKGSVTLANALVHMYARCGRLDFAYNLFVNNELKNLESWNAMITGFAVHGCGTCSLSLFSQMIKLGLQPDRITFMGVLMGCSHAGMVDDGWRCLLIMRRMYKIEPRAEHYGCMIDILSRRGYLAEAHNLLERMPFAPDVSVLGALLHGCLIHGYHKMGLHIAEEIIELIPEDKGRYVTLSNLLMMLGNREAAFGVRRWIEDSEVTRSSGSSTIEIDGSVHEFIAGDRSHCRTAEIYWMINLIHDSLRPSEYFLPQSI</sequence>
<organism evidence="3">
    <name type="scientific">Nymphaea colorata</name>
    <name type="common">pocket water lily</name>
    <dbReference type="NCBI Taxonomy" id="210225"/>
    <lineage>
        <taxon>Eukaryota</taxon>
        <taxon>Viridiplantae</taxon>
        <taxon>Streptophyta</taxon>
        <taxon>Embryophyta</taxon>
        <taxon>Tracheophyta</taxon>
        <taxon>Spermatophyta</taxon>
        <taxon>Magnoliopsida</taxon>
        <taxon>Nymphaeales</taxon>
        <taxon>Nymphaeaceae</taxon>
        <taxon>Nymphaea</taxon>
    </lineage>
</organism>
<feature type="repeat" description="PPR" evidence="2">
    <location>
        <begin position="308"/>
        <end position="342"/>
    </location>
</feature>
<dbReference type="Pfam" id="PF01535">
    <property type="entry name" value="PPR"/>
    <property type="match status" value="4"/>
</dbReference>